<accession>A0A1I8FHN9</accession>
<feature type="region of interest" description="Disordered" evidence="1">
    <location>
        <begin position="381"/>
        <end position="403"/>
    </location>
</feature>
<keyword evidence="2" id="KW-1185">Reference proteome</keyword>
<feature type="region of interest" description="Disordered" evidence="1">
    <location>
        <begin position="150"/>
        <end position="174"/>
    </location>
</feature>
<dbReference type="Proteomes" id="UP000095280">
    <property type="component" value="Unplaced"/>
</dbReference>
<proteinExistence type="predicted"/>
<name>A0A1I8FHN9_9PLAT</name>
<evidence type="ECO:0000256" key="1">
    <source>
        <dbReference type="SAM" id="MobiDB-lite"/>
    </source>
</evidence>
<protein>
    <submittedName>
        <fullName evidence="3">C2H2-type domain-containing protein</fullName>
    </submittedName>
</protein>
<dbReference type="WBParaSite" id="maker-unitig_34386-snap-gene-0.1-mRNA-1">
    <property type="protein sequence ID" value="maker-unitig_34386-snap-gene-0.1-mRNA-1"/>
    <property type="gene ID" value="maker-unitig_34386-snap-gene-0.1"/>
</dbReference>
<feature type="compositionally biased region" description="Low complexity" evidence="1">
    <location>
        <begin position="150"/>
        <end position="164"/>
    </location>
</feature>
<organism evidence="2 3">
    <name type="scientific">Macrostomum lignano</name>
    <dbReference type="NCBI Taxonomy" id="282301"/>
    <lineage>
        <taxon>Eukaryota</taxon>
        <taxon>Metazoa</taxon>
        <taxon>Spiralia</taxon>
        <taxon>Lophotrochozoa</taxon>
        <taxon>Platyhelminthes</taxon>
        <taxon>Rhabditophora</taxon>
        <taxon>Macrostomorpha</taxon>
        <taxon>Macrostomida</taxon>
        <taxon>Macrostomidae</taxon>
        <taxon>Macrostomum</taxon>
    </lineage>
</organism>
<reference evidence="3" key="1">
    <citation type="submission" date="2016-11" db="UniProtKB">
        <authorList>
            <consortium name="WormBaseParasite"/>
        </authorList>
    </citation>
    <scope>IDENTIFICATION</scope>
</reference>
<evidence type="ECO:0000313" key="2">
    <source>
        <dbReference type="Proteomes" id="UP000095280"/>
    </source>
</evidence>
<sequence>PPCPELQCRSLNSGQPGCQKHFGQQHEAGGQLARTPESRAAAASDCKWNIPPPVLYMALTADLPRHSDQLLGQSRLELMSAVTFIDWQRGMPASRQCRMAQDSGLGCQAVHAQRKGLQVVWSFMAIVLTLPAIGLPVVHQTERPLAAEFTRGTLSSRSSTRPRSVWPGRRSPDKRGEEAEVAECRLCVAGGAATNRLCESAWFTLVCCGQKTVWSYRTHALTGWARRTCCSLLEHIAIDNAAQPIRIALFAGVPQEEPRRGGSHTVGNGMATARGATLAACCLPGLVHRRGAALPAALANTAAAEAGPPMDGVYAVRPHQQPLPAASVLRNRPRSVMSMFRALTLLLALVLREPSGGAVPHLERRPGGDVVRGLCRDCKPDAGKQRTRRGVDTLAAPGRPGQA</sequence>
<dbReference type="AlphaFoldDB" id="A0A1I8FHN9"/>
<evidence type="ECO:0000313" key="3">
    <source>
        <dbReference type="WBParaSite" id="maker-unitig_34386-snap-gene-0.1-mRNA-1"/>
    </source>
</evidence>